<proteinExistence type="predicted"/>
<dbReference type="Proteomes" id="UP000001661">
    <property type="component" value="Chromosome"/>
</dbReference>
<reference evidence="3 4" key="1">
    <citation type="journal article" date="2010" name="Stand. Genomic Sci.">
        <title>Complete genome sequence of Acetohalobium arabaticum type strain (Z-7288).</title>
        <authorList>
            <person name="Sikorski J."/>
            <person name="Lapidus A."/>
            <person name="Chertkov O."/>
            <person name="Lucas S."/>
            <person name="Copeland A."/>
            <person name="Glavina Del Rio T."/>
            <person name="Nolan M."/>
            <person name="Tice H."/>
            <person name="Cheng J.F."/>
            <person name="Han C."/>
            <person name="Brambilla E."/>
            <person name="Pitluck S."/>
            <person name="Liolios K."/>
            <person name="Ivanova N."/>
            <person name="Mavromatis K."/>
            <person name="Mikhailova N."/>
            <person name="Pati A."/>
            <person name="Bruce D."/>
            <person name="Detter C."/>
            <person name="Tapia R."/>
            <person name="Goodwin L."/>
            <person name="Chen A."/>
            <person name="Palaniappan K."/>
            <person name="Land M."/>
            <person name="Hauser L."/>
            <person name="Chang Y.J."/>
            <person name="Jeffries C.D."/>
            <person name="Rohde M."/>
            <person name="Goker M."/>
            <person name="Spring S."/>
            <person name="Woyke T."/>
            <person name="Bristow J."/>
            <person name="Eisen J.A."/>
            <person name="Markowitz V."/>
            <person name="Hugenholtz P."/>
            <person name="Kyrpides N.C."/>
            <person name="Klenk H.P."/>
        </authorList>
    </citation>
    <scope>NUCLEOTIDE SEQUENCE [LARGE SCALE GENOMIC DNA]</scope>
    <source>
        <strain evidence="4">ATCC 49924 / DSM 5501 / Z-7288</strain>
    </source>
</reference>
<dbReference type="RefSeq" id="WP_013277252.1">
    <property type="nucleotide sequence ID" value="NC_014378.1"/>
</dbReference>
<evidence type="ECO:0000259" key="2">
    <source>
        <dbReference type="Pfam" id="PF00685"/>
    </source>
</evidence>
<dbReference type="SUPFAM" id="SSF52540">
    <property type="entry name" value="P-loop containing nucleoside triphosphate hydrolases"/>
    <property type="match status" value="2"/>
</dbReference>
<dbReference type="OrthoDB" id="41860at2"/>
<dbReference type="InterPro" id="IPR026634">
    <property type="entry name" value="TPST-like"/>
</dbReference>
<dbReference type="PANTHER" id="PTHR12788">
    <property type="entry name" value="PROTEIN-TYROSINE SULFOTRANSFERASE 2"/>
    <property type="match status" value="1"/>
</dbReference>
<dbReference type="AlphaFoldDB" id="D9QTP2"/>
<dbReference type="GO" id="GO:0008476">
    <property type="term" value="F:protein-tyrosine sulfotransferase activity"/>
    <property type="evidence" value="ECO:0007669"/>
    <property type="project" value="InterPro"/>
</dbReference>
<evidence type="ECO:0000313" key="4">
    <source>
        <dbReference type="Proteomes" id="UP000001661"/>
    </source>
</evidence>
<evidence type="ECO:0000313" key="3">
    <source>
        <dbReference type="EMBL" id="ADL11806.1"/>
    </source>
</evidence>
<gene>
    <name evidence="3" type="ordered locus">Acear_0256</name>
</gene>
<dbReference type="EMBL" id="CP002105">
    <property type="protein sequence ID" value="ADL11806.1"/>
    <property type="molecule type" value="Genomic_DNA"/>
</dbReference>
<accession>D9QTP2</accession>
<evidence type="ECO:0000256" key="1">
    <source>
        <dbReference type="ARBA" id="ARBA00022679"/>
    </source>
</evidence>
<dbReference type="KEGG" id="aar:Acear_0256"/>
<dbReference type="HOGENOM" id="CLU_480321_0_0_9"/>
<protein>
    <recommendedName>
        <fullName evidence="2">Sulfotransferase domain-containing protein</fullName>
    </recommendedName>
</protein>
<name>D9QTP2_ACEAZ</name>
<dbReference type="Pfam" id="PF00685">
    <property type="entry name" value="Sulfotransfer_1"/>
    <property type="match status" value="1"/>
</dbReference>
<dbReference type="eggNOG" id="ENOG5032X5N">
    <property type="taxonomic scope" value="Bacteria"/>
</dbReference>
<organism evidence="3 4">
    <name type="scientific">Acetohalobium arabaticum (strain ATCC 49924 / DSM 5501 / Z-7288)</name>
    <dbReference type="NCBI Taxonomy" id="574087"/>
    <lineage>
        <taxon>Bacteria</taxon>
        <taxon>Bacillati</taxon>
        <taxon>Bacillota</taxon>
        <taxon>Clostridia</taxon>
        <taxon>Halanaerobiales</taxon>
        <taxon>Halobacteroidaceae</taxon>
        <taxon>Acetohalobium</taxon>
    </lineage>
</organism>
<keyword evidence="4" id="KW-1185">Reference proteome</keyword>
<dbReference type="Gene3D" id="3.40.50.300">
    <property type="entry name" value="P-loop containing nucleotide triphosphate hydrolases"/>
    <property type="match status" value="2"/>
</dbReference>
<dbReference type="PANTHER" id="PTHR12788:SF10">
    <property type="entry name" value="PROTEIN-TYROSINE SULFOTRANSFERASE"/>
    <property type="match status" value="1"/>
</dbReference>
<dbReference type="STRING" id="574087.Acear_0256"/>
<feature type="domain" description="Sulfotransferase" evidence="2">
    <location>
        <begin position="318"/>
        <end position="534"/>
    </location>
</feature>
<dbReference type="InterPro" id="IPR000863">
    <property type="entry name" value="Sulfotransferase_dom"/>
</dbReference>
<keyword evidence="1" id="KW-0808">Transferase</keyword>
<dbReference type="InterPro" id="IPR027417">
    <property type="entry name" value="P-loop_NTPase"/>
</dbReference>
<sequence length="567" mass="67287">MELKIDLPDKKISEEQLEKILIDFTKKMYIEGFMKNSNINIGNLKLRFIVSTGRTGTKFFAKFFNSLDKIISYHEPYPNLFGLSKDFVINRINSQEVINTFLVNRAYYLNQARRMKFNYYIESNSGGLWGIIPVLGKQLPNYKILHIIRDGREWVRSVMNRTLFRDKDPLDDIRFKANDLPNSPYFSRWEEMSRFEKACWSWVKKNKIMKRDVLQDKNCLTLKFEKLFDKNDYEKILVELLNFFEIKVTDEIIDKYRKHLESPVNENINDSFPGFEDWTQEQKRQFKNICGDLMEYYGYEMSGIEYNKPKINTQKKKNLIVTGIPKSGTTLFSYLISSLPNAICLDEIFYNINELPDKFSEIRKRLILKKPIPNSFKENGELSTNKRGEKREKKLKVIEKDFDKNAIVGSKVNVPYLFQIEKLISYGYKIIAIVRNPLYTIGSWRTWISQIGKLVPETRVTEEDMHERYKDFPFKSDIAVERQAEVWQFLASIIWDHRQHINIITYEQLTENTKETLKDICSYLNLDMPNEKFELDNMNEEERYSNLDAIEKAVKKYAPIRTVFGYD</sequence>